<dbReference type="Gene3D" id="3.30.2390.20">
    <property type="entry name" value="Type VII secretion system EccB, repeat 1 domain"/>
    <property type="match status" value="1"/>
</dbReference>
<dbReference type="RefSeq" id="WP_377575511.1">
    <property type="nucleotide sequence ID" value="NZ_JBHTMP010000053.1"/>
</dbReference>
<sequence>MSSRRDQVDAQRYMMARVTGALVRAEPETAELPTRRDRTGTVVGVVLGIVLLGVVAVWALMPGSGSTRWQQPRMLVVDSSTGARYVLVNGRLSPVDDVATATLLAGGRLTPITVSSSQLAKVPRGAAVGTPAGPQVLPAANRINRGVWRACDLGAGRIVLDVNVPAAPESLGAGQALPVTADGRTYLLWGGRRLLLTQSWVADVLGLGLLAPVPVSAAWLDLIPLDGTAGPPSVAGAGGAGPTVAGRPTSIGQMFAVDMGNGTVGHYLMTTGGLAPLTETEYLLKRATPGSVRETSITAADLAAAGQRSPVRPLTTLPATPPEPPPTPEGFVVCVEYAGRADEKPTVVLGAATGTPTGQGAGKPVATVRVTPGGGALLMPPASAGADPYRQRGLLVDERGIAYPISGSDIPTLGYSLDQAVVVPTGLVAMLPLGPVLARPGGG</sequence>
<dbReference type="PANTHER" id="PTHR40765:SF2">
    <property type="entry name" value="ESX-2 SECRETION SYSTEM ATPASE ECCB2"/>
    <property type="match status" value="1"/>
</dbReference>
<name>A0ABW3YJD1_9ACTN</name>
<accession>A0ABW3YJD1</accession>
<comment type="caution">
    <text evidence="3">The sequence shown here is derived from an EMBL/GenBank/DDBJ whole genome shotgun (WGS) entry which is preliminary data.</text>
</comment>
<feature type="transmembrane region" description="Helical" evidence="2">
    <location>
        <begin position="42"/>
        <end position="61"/>
    </location>
</feature>
<reference evidence="4" key="1">
    <citation type="journal article" date="2019" name="Int. J. Syst. Evol. Microbiol.">
        <title>The Global Catalogue of Microorganisms (GCM) 10K type strain sequencing project: providing services to taxonomists for standard genome sequencing and annotation.</title>
        <authorList>
            <consortium name="The Broad Institute Genomics Platform"/>
            <consortium name="The Broad Institute Genome Sequencing Center for Infectious Disease"/>
            <person name="Wu L."/>
            <person name="Ma J."/>
        </authorList>
    </citation>
    <scope>NUCLEOTIDE SEQUENCE [LARGE SCALE GENOMIC DNA]</scope>
    <source>
        <strain evidence="4">JCM 31037</strain>
    </source>
</reference>
<feature type="region of interest" description="Disordered" evidence="1">
    <location>
        <begin position="303"/>
        <end position="328"/>
    </location>
</feature>
<keyword evidence="2" id="KW-0472">Membrane</keyword>
<dbReference type="EMBL" id="JBHTMP010000053">
    <property type="protein sequence ID" value="MFD1324607.1"/>
    <property type="molecule type" value="Genomic_DNA"/>
</dbReference>
<dbReference type="InterPro" id="IPR007795">
    <property type="entry name" value="T7SS_EccB"/>
</dbReference>
<feature type="compositionally biased region" description="Pro residues" evidence="1">
    <location>
        <begin position="319"/>
        <end position="328"/>
    </location>
</feature>
<evidence type="ECO:0000256" key="1">
    <source>
        <dbReference type="SAM" id="MobiDB-lite"/>
    </source>
</evidence>
<proteinExistence type="predicted"/>
<dbReference type="InterPro" id="IPR044857">
    <property type="entry name" value="T7SS_EccB_R1"/>
</dbReference>
<evidence type="ECO:0000313" key="3">
    <source>
        <dbReference type="EMBL" id="MFD1324607.1"/>
    </source>
</evidence>
<keyword evidence="2" id="KW-1133">Transmembrane helix</keyword>
<keyword evidence="2" id="KW-0812">Transmembrane</keyword>
<evidence type="ECO:0000256" key="2">
    <source>
        <dbReference type="SAM" id="Phobius"/>
    </source>
</evidence>
<evidence type="ECO:0000313" key="4">
    <source>
        <dbReference type="Proteomes" id="UP001597260"/>
    </source>
</evidence>
<dbReference type="Pfam" id="PF05108">
    <property type="entry name" value="T7SS_ESX1_EccB"/>
    <property type="match status" value="1"/>
</dbReference>
<dbReference type="NCBIfam" id="TIGR03919">
    <property type="entry name" value="T7SS_EccB"/>
    <property type="match status" value="1"/>
</dbReference>
<gene>
    <name evidence="3" type="primary">eccB</name>
    <name evidence="3" type="ORF">ACFQ4H_26315</name>
</gene>
<organism evidence="3 4">
    <name type="scientific">Micromonospora sonneratiae</name>
    <dbReference type="NCBI Taxonomy" id="1184706"/>
    <lineage>
        <taxon>Bacteria</taxon>
        <taxon>Bacillati</taxon>
        <taxon>Actinomycetota</taxon>
        <taxon>Actinomycetes</taxon>
        <taxon>Micromonosporales</taxon>
        <taxon>Micromonosporaceae</taxon>
        <taxon>Micromonospora</taxon>
    </lineage>
</organism>
<protein>
    <submittedName>
        <fullName evidence="3">Type VII secretion protein EccB</fullName>
    </submittedName>
</protein>
<dbReference type="PANTHER" id="PTHR40765">
    <property type="entry name" value="ESX-2 SECRETION SYSTEM ATPASE ECCB2"/>
    <property type="match status" value="1"/>
</dbReference>
<keyword evidence="4" id="KW-1185">Reference proteome</keyword>
<dbReference type="Proteomes" id="UP001597260">
    <property type="component" value="Unassembled WGS sequence"/>
</dbReference>